<keyword evidence="5" id="KW-0812">Transmembrane</keyword>
<evidence type="ECO:0000259" key="6">
    <source>
        <dbReference type="PROSITE" id="PS50847"/>
    </source>
</evidence>
<dbReference type="AlphaFoldDB" id="A0A921JPT6"/>
<reference evidence="7" key="2">
    <citation type="submission" date="2021-09" db="EMBL/GenBank/DDBJ databases">
        <authorList>
            <person name="Gilroy R."/>
        </authorList>
    </citation>
    <scope>NUCLEOTIDE SEQUENCE</scope>
    <source>
        <strain evidence="7">CHK192-2623</strain>
    </source>
</reference>
<dbReference type="Proteomes" id="UP000732527">
    <property type="component" value="Unassembled WGS sequence"/>
</dbReference>
<evidence type="ECO:0000256" key="5">
    <source>
        <dbReference type="SAM" id="Phobius"/>
    </source>
</evidence>
<evidence type="ECO:0000313" key="8">
    <source>
        <dbReference type="Proteomes" id="UP000732527"/>
    </source>
</evidence>
<evidence type="ECO:0000256" key="2">
    <source>
        <dbReference type="ARBA" id="ARBA00022525"/>
    </source>
</evidence>
<evidence type="ECO:0000313" key="7">
    <source>
        <dbReference type="EMBL" id="HJE50347.1"/>
    </source>
</evidence>
<keyword evidence="5" id="KW-1133">Transmembrane helix</keyword>
<dbReference type="RefSeq" id="WP_004896605.1">
    <property type="nucleotide sequence ID" value="NZ_CP021703.1"/>
</dbReference>
<reference evidence="7" key="1">
    <citation type="journal article" date="2021" name="PeerJ">
        <title>Extensive microbial diversity within the chicken gut microbiome revealed by metagenomics and culture.</title>
        <authorList>
            <person name="Gilroy R."/>
            <person name="Ravi A."/>
            <person name="Getino M."/>
            <person name="Pursley I."/>
            <person name="Horton D.L."/>
            <person name="Alikhan N.F."/>
            <person name="Baker D."/>
            <person name="Gharbi K."/>
            <person name="Hall N."/>
            <person name="Watson M."/>
            <person name="Adriaenssens E.M."/>
            <person name="Foster-Nyarko E."/>
            <person name="Jarju S."/>
            <person name="Secka A."/>
            <person name="Antonio M."/>
            <person name="Oren A."/>
            <person name="Chaudhuri R.R."/>
            <person name="La Ragione R."/>
            <person name="Hildebrand F."/>
            <person name="Pallen M.J."/>
        </authorList>
    </citation>
    <scope>NUCLEOTIDE SEQUENCE</scope>
    <source>
        <strain evidence="7">CHK192-2623</strain>
    </source>
</reference>
<keyword evidence="2" id="KW-0964">Secreted</keyword>
<dbReference type="InterPro" id="IPR019931">
    <property type="entry name" value="LPXTG_anchor"/>
</dbReference>
<feature type="domain" description="Gram-positive cocci surface proteins LPxTG" evidence="6">
    <location>
        <begin position="17"/>
        <end position="54"/>
    </location>
</feature>
<dbReference type="EMBL" id="DYYQ01000074">
    <property type="protein sequence ID" value="HJE50347.1"/>
    <property type="molecule type" value="Genomic_DNA"/>
</dbReference>
<evidence type="ECO:0000256" key="4">
    <source>
        <dbReference type="ARBA" id="ARBA00023088"/>
    </source>
</evidence>
<keyword evidence="1" id="KW-0134">Cell wall</keyword>
<evidence type="ECO:0000256" key="1">
    <source>
        <dbReference type="ARBA" id="ARBA00022512"/>
    </source>
</evidence>
<proteinExistence type="predicted"/>
<comment type="caution">
    <text evidence="7">The sequence shown here is derived from an EMBL/GenBank/DDBJ whole genome shotgun (WGS) entry which is preliminary data.</text>
</comment>
<name>A0A921JPT6_LACJH</name>
<evidence type="ECO:0000256" key="3">
    <source>
        <dbReference type="ARBA" id="ARBA00022729"/>
    </source>
</evidence>
<organism evidence="7 8">
    <name type="scientific">Lactobacillus johnsonii</name>
    <dbReference type="NCBI Taxonomy" id="33959"/>
    <lineage>
        <taxon>Bacteria</taxon>
        <taxon>Bacillati</taxon>
        <taxon>Bacillota</taxon>
        <taxon>Bacilli</taxon>
        <taxon>Lactobacillales</taxon>
        <taxon>Lactobacillaceae</taxon>
        <taxon>Lactobacillus</taxon>
    </lineage>
</organism>
<accession>A0A921JPT6</accession>
<keyword evidence="3" id="KW-0732">Signal</keyword>
<keyword evidence="5" id="KW-0472">Membrane</keyword>
<sequence length="54" mass="5866">MSRQNTKNVSVQKKKILPQTGTKTTDISILGLAFATAASLLGLISDKVNRKKHN</sequence>
<keyword evidence="4" id="KW-0572">Peptidoglycan-anchor</keyword>
<dbReference type="Pfam" id="PF00746">
    <property type="entry name" value="Gram_pos_anchor"/>
    <property type="match status" value="1"/>
</dbReference>
<dbReference type="PROSITE" id="PS50847">
    <property type="entry name" value="GRAM_POS_ANCHORING"/>
    <property type="match status" value="1"/>
</dbReference>
<gene>
    <name evidence="7" type="ORF">K8V69_09365</name>
</gene>
<feature type="transmembrane region" description="Helical" evidence="5">
    <location>
        <begin position="27"/>
        <end position="44"/>
    </location>
</feature>
<protein>
    <submittedName>
        <fullName evidence="7">LPXTG cell wall anchor domain-containing protein</fullName>
    </submittedName>
</protein>
<dbReference type="NCBIfam" id="TIGR01167">
    <property type="entry name" value="LPXTG_anchor"/>
    <property type="match status" value="1"/>
</dbReference>